<organism evidence="2 3">
    <name type="scientific">Eumeta variegata</name>
    <name type="common">Bagworm moth</name>
    <name type="synonym">Eumeta japonica</name>
    <dbReference type="NCBI Taxonomy" id="151549"/>
    <lineage>
        <taxon>Eukaryota</taxon>
        <taxon>Metazoa</taxon>
        <taxon>Ecdysozoa</taxon>
        <taxon>Arthropoda</taxon>
        <taxon>Hexapoda</taxon>
        <taxon>Insecta</taxon>
        <taxon>Pterygota</taxon>
        <taxon>Neoptera</taxon>
        <taxon>Endopterygota</taxon>
        <taxon>Lepidoptera</taxon>
        <taxon>Glossata</taxon>
        <taxon>Ditrysia</taxon>
        <taxon>Tineoidea</taxon>
        <taxon>Psychidae</taxon>
        <taxon>Oiketicinae</taxon>
        <taxon>Eumeta</taxon>
    </lineage>
</organism>
<gene>
    <name evidence="2" type="ORF">EVAR_63638_1</name>
</gene>
<sequence>MRPLSPAPDPPPPARAPPRRRRRYDRPFTTPTRLPDSAEISCDETWRRLRVRYIIKTGATWRKPAAAECECHLREVRTRNRGCGYSSSDRLTDIRGKQSALARIRHANAAPGGTGGAARQLAASLNNSRLWEYLIPLGCNPGSLLNFGLDSALRPAFNAVTVRGSNLRKARTNASIKVKYRTFSKFFNITRRITRGGERPKGKRELGGRRGNETSAPQLINDRRNNKEFVSRRVAFKRRAFGGGRPAAPAAPDCGRNRLCYDAFTSEKSKHCGHSGWRAKCNRRAAAGETPYNI</sequence>
<feature type="region of interest" description="Disordered" evidence="1">
    <location>
        <begin position="1"/>
        <end position="36"/>
    </location>
</feature>
<accession>A0A4C2A134</accession>
<dbReference type="EMBL" id="BGZK01002330">
    <property type="protein sequence ID" value="GBP92994.1"/>
    <property type="molecule type" value="Genomic_DNA"/>
</dbReference>
<name>A0A4C2A134_EUMVA</name>
<proteinExistence type="predicted"/>
<keyword evidence="3" id="KW-1185">Reference proteome</keyword>
<evidence type="ECO:0000256" key="1">
    <source>
        <dbReference type="SAM" id="MobiDB-lite"/>
    </source>
</evidence>
<reference evidence="2 3" key="1">
    <citation type="journal article" date="2019" name="Commun. Biol.">
        <title>The bagworm genome reveals a unique fibroin gene that provides high tensile strength.</title>
        <authorList>
            <person name="Kono N."/>
            <person name="Nakamura H."/>
            <person name="Ohtoshi R."/>
            <person name="Tomita M."/>
            <person name="Numata K."/>
            <person name="Arakawa K."/>
        </authorList>
    </citation>
    <scope>NUCLEOTIDE SEQUENCE [LARGE SCALE GENOMIC DNA]</scope>
</reference>
<evidence type="ECO:0000313" key="2">
    <source>
        <dbReference type="EMBL" id="GBP92994.1"/>
    </source>
</evidence>
<protein>
    <submittedName>
        <fullName evidence="2">Uncharacterized protein</fullName>
    </submittedName>
</protein>
<dbReference type="Proteomes" id="UP000299102">
    <property type="component" value="Unassembled WGS sequence"/>
</dbReference>
<comment type="caution">
    <text evidence="2">The sequence shown here is derived from an EMBL/GenBank/DDBJ whole genome shotgun (WGS) entry which is preliminary data.</text>
</comment>
<feature type="region of interest" description="Disordered" evidence="1">
    <location>
        <begin position="197"/>
        <end position="217"/>
    </location>
</feature>
<feature type="compositionally biased region" description="Basic and acidic residues" evidence="1">
    <location>
        <begin position="197"/>
        <end position="212"/>
    </location>
</feature>
<feature type="compositionally biased region" description="Pro residues" evidence="1">
    <location>
        <begin position="1"/>
        <end position="16"/>
    </location>
</feature>
<evidence type="ECO:0000313" key="3">
    <source>
        <dbReference type="Proteomes" id="UP000299102"/>
    </source>
</evidence>
<dbReference type="AlphaFoldDB" id="A0A4C2A134"/>